<keyword evidence="3" id="KW-1185">Reference proteome</keyword>
<proteinExistence type="predicted"/>
<evidence type="ECO:0000313" key="3">
    <source>
        <dbReference type="Proteomes" id="UP000765509"/>
    </source>
</evidence>
<dbReference type="Proteomes" id="UP000765509">
    <property type="component" value="Unassembled WGS sequence"/>
</dbReference>
<sequence>MLLSKLFSHGRITVLILAPLALSRNVPTFPGKRPGRGFPRQFTAPATCKMSFLSFNDGNSNCQNEDTMYSCKTYSCHINNEDLDQLLFRKCWDPFNLQKQYPVVEAAAYWAYPSGYVVVNPSDIFLPDWLYCELNPDIRPTCGACRLK</sequence>
<evidence type="ECO:0000313" key="2">
    <source>
        <dbReference type="EMBL" id="MBW0561212.1"/>
    </source>
</evidence>
<feature type="chain" id="PRO_5040347228" description="Secreted protein" evidence="1">
    <location>
        <begin position="24"/>
        <end position="148"/>
    </location>
</feature>
<accession>A0A9Q3JG76</accession>
<name>A0A9Q3JG76_9BASI</name>
<dbReference type="EMBL" id="AVOT02070703">
    <property type="protein sequence ID" value="MBW0561212.1"/>
    <property type="molecule type" value="Genomic_DNA"/>
</dbReference>
<gene>
    <name evidence="2" type="ORF">O181_100927</name>
</gene>
<feature type="signal peptide" evidence="1">
    <location>
        <begin position="1"/>
        <end position="23"/>
    </location>
</feature>
<organism evidence="2 3">
    <name type="scientific">Austropuccinia psidii MF-1</name>
    <dbReference type="NCBI Taxonomy" id="1389203"/>
    <lineage>
        <taxon>Eukaryota</taxon>
        <taxon>Fungi</taxon>
        <taxon>Dikarya</taxon>
        <taxon>Basidiomycota</taxon>
        <taxon>Pucciniomycotina</taxon>
        <taxon>Pucciniomycetes</taxon>
        <taxon>Pucciniales</taxon>
        <taxon>Sphaerophragmiaceae</taxon>
        <taxon>Austropuccinia</taxon>
    </lineage>
</organism>
<comment type="caution">
    <text evidence="2">The sequence shown here is derived from an EMBL/GenBank/DDBJ whole genome shotgun (WGS) entry which is preliminary data.</text>
</comment>
<reference evidence="2" key="1">
    <citation type="submission" date="2021-03" db="EMBL/GenBank/DDBJ databases">
        <title>Draft genome sequence of rust myrtle Austropuccinia psidii MF-1, a brazilian biotype.</title>
        <authorList>
            <person name="Quecine M.C."/>
            <person name="Pachon D.M.R."/>
            <person name="Bonatelli M.L."/>
            <person name="Correr F.H."/>
            <person name="Franceschini L.M."/>
            <person name="Leite T.F."/>
            <person name="Margarido G.R.A."/>
            <person name="Almeida C.A."/>
            <person name="Ferrarezi J.A."/>
            <person name="Labate C.A."/>
        </authorList>
    </citation>
    <scope>NUCLEOTIDE SEQUENCE</scope>
    <source>
        <strain evidence="2">MF-1</strain>
    </source>
</reference>
<keyword evidence="1" id="KW-0732">Signal</keyword>
<protein>
    <recommendedName>
        <fullName evidence="4">Secreted protein</fullName>
    </recommendedName>
</protein>
<evidence type="ECO:0008006" key="4">
    <source>
        <dbReference type="Google" id="ProtNLM"/>
    </source>
</evidence>
<evidence type="ECO:0000256" key="1">
    <source>
        <dbReference type="SAM" id="SignalP"/>
    </source>
</evidence>
<dbReference type="AlphaFoldDB" id="A0A9Q3JG76"/>